<feature type="compositionally biased region" description="Polar residues" evidence="1">
    <location>
        <begin position="23"/>
        <end position="32"/>
    </location>
</feature>
<dbReference type="AlphaFoldDB" id="A0A9W9VAR6"/>
<evidence type="ECO:0000256" key="1">
    <source>
        <dbReference type="SAM" id="MobiDB-lite"/>
    </source>
</evidence>
<evidence type="ECO:0000313" key="2">
    <source>
        <dbReference type="EMBL" id="KAJ5372655.1"/>
    </source>
</evidence>
<reference evidence="2" key="2">
    <citation type="journal article" date="2023" name="IMA Fungus">
        <title>Comparative genomic study of the Penicillium genus elucidates a diverse pangenome and 15 lateral gene transfer events.</title>
        <authorList>
            <person name="Petersen C."/>
            <person name="Sorensen T."/>
            <person name="Nielsen M.R."/>
            <person name="Sondergaard T.E."/>
            <person name="Sorensen J.L."/>
            <person name="Fitzpatrick D.A."/>
            <person name="Frisvad J.C."/>
            <person name="Nielsen K.L."/>
        </authorList>
    </citation>
    <scope>NUCLEOTIDE SEQUENCE</scope>
    <source>
        <strain evidence="2">IBT 3081</strain>
    </source>
</reference>
<organism evidence="2 3">
    <name type="scientific">Penicillium concentricum</name>
    <dbReference type="NCBI Taxonomy" id="293559"/>
    <lineage>
        <taxon>Eukaryota</taxon>
        <taxon>Fungi</taxon>
        <taxon>Dikarya</taxon>
        <taxon>Ascomycota</taxon>
        <taxon>Pezizomycotina</taxon>
        <taxon>Eurotiomycetes</taxon>
        <taxon>Eurotiomycetidae</taxon>
        <taxon>Eurotiales</taxon>
        <taxon>Aspergillaceae</taxon>
        <taxon>Penicillium</taxon>
    </lineage>
</organism>
<dbReference type="EMBL" id="JAPZBT010000002">
    <property type="protein sequence ID" value="KAJ5372655.1"/>
    <property type="molecule type" value="Genomic_DNA"/>
</dbReference>
<evidence type="ECO:0000313" key="3">
    <source>
        <dbReference type="Proteomes" id="UP001147752"/>
    </source>
</evidence>
<comment type="caution">
    <text evidence="2">The sequence shown here is derived from an EMBL/GenBank/DDBJ whole genome shotgun (WGS) entry which is preliminary data.</text>
</comment>
<dbReference type="GeneID" id="81461574"/>
<dbReference type="OrthoDB" id="9514740at2759"/>
<accession>A0A9W9VAR6</accession>
<protein>
    <submittedName>
        <fullName evidence="2">Uncharacterized protein</fullName>
    </submittedName>
</protein>
<proteinExistence type="predicted"/>
<dbReference type="Proteomes" id="UP001147752">
    <property type="component" value="Unassembled WGS sequence"/>
</dbReference>
<feature type="region of interest" description="Disordered" evidence="1">
    <location>
        <begin position="1"/>
        <end position="40"/>
    </location>
</feature>
<keyword evidence="3" id="KW-1185">Reference proteome</keyword>
<reference evidence="2" key="1">
    <citation type="submission" date="2022-12" db="EMBL/GenBank/DDBJ databases">
        <authorList>
            <person name="Petersen C."/>
        </authorList>
    </citation>
    <scope>NUCLEOTIDE SEQUENCE</scope>
    <source>
        <strain evidence="2">IBT 3081</strain>
    </source>
</reference>
<dbReference type="RefSeq" id="XP_056578641.1">
    <property type="nucleotide sequence ID" value="XM_056722391.1"/>
</dbReference>
<name>A0A9W9VAR6_9EURO</name>
<gene>
    <name evidence="2" type="ORF">N7517_004661</name>
</gene>
<sequence>MDRDKSPEDVSMPLPPVDEDTSMTDPDSTISETEPPVDLANMPRIIERRPRNIPSNAFVEYQTYESERINGSSRATAQSPRPPVSTKMIVELSVLERHTPFSKRVEHSFYDSWLDQTKGSHVKEIILFDIKTVPSQPDGQTPGTFKPANRDLELLTLLGDFPLRFYGARRACHIGDIGYPLDLCRNVECATCSVFREQYTAREAGMGFESSPEILTSSFSSRGYCYPCFPSTSVLTTKLGHI</sequence>